<feature type="region of interest" description="Disordered" evidence="1">
    <location>
        <begin position="539"/>
        <end position="624"/>
    </location>
</feature>
<dbReference type="AlphaFoldDB" id="A0ABD2VSU0"/>
<feature type="compositionally biased region" description="Polar residues" evidence="1">
    <location>
        <begin position="721"/>
        <end position="731"/>
    </location>
</feature>
<dbReference type="InterPro" id="IPR018289">
    <property type="entry name" value="MULE_transposase_dom"/>
</dbReference>
<feature type="compositionally biased region" description="Gly residues" evidence="1">
    <location>
        <begin position="559"/>
        <end position="604"/>
    </location>
</feature>
<name>A0ABD2VSU0_9HYME</name>
<reference evidence="3 4" key="1">
    <citation type="journal article" date="2024" name="bioRxiv">
        <title>A reference genome for Trichogramma kaykai: A tiny desert-dwelling parasitoid wasp with competing sex-ratio distorters.</title>
        <authorList>
            <person name="Culotta J."/>
            <person name="Lindsey A.R."/>
        </authorList>
    </citation>
    <scope>NUCLEOTIDE SEQUENCE [LARGE SCALE GENOMIC DNA]</scope>
    <source>
        <strain evidence="3 4">KSX58</strain>
    </source>
</reference>
<evidence type="ECO:0000259" key="2">
    <source>
        <dbReference type="Pfam" id="PF10551"/>
    </source>
</evidence>
<feature type="compositionally biased region" description="Basic and acidic residues" evidence="1">
    <location>
        <begin position="743"/>
        <end position="754"/>
    </location>
</feature>
<feature type="domain" description="MULE transposase" evidence="2">
    <location>
        <begin position="208"/>
        <end position="301"/>
    </location>
</feature>
<dbReference type="Proteomes" id="UP001627154">
    <property type="component" value="Unassembled WGS sequence"/>
</dbReference>
<dbReference type="Pfam" id="PF10551">
    <property type="entry name" value="MULE"/>
    <property type="match status" value="1"/>
</dbReference>
<evidence type="ECO:0000313" key="4">
    <source>
        <dbReference type="Proteomes" id="UP001627154"/>
    </source>
</evidence>
<organism evidence="3 4">
    <name type="scientific">Trichogramma kaykai</name>
    <dbReference type="NCBI Taxonomy" id="54128"/>
    <lineage>
        <taxon>Eukaryota</taxon>
        <taxon>Metazoa</taxon>
        <taxon>Ecdysozoa</taxon>
        <taxon>Arthropoda</taxon>
        <taxon>Hexapoda</taxon>
        <taxon>Insecta</taxon>
        <taxon>Pterygota</taxon>
        <taxon>Neoptera</taxon>
        <taxon>Endopterygota</taxon>
        <taxon>Hymenoptera</taxon>
        <taxon>Apocrita</taxon>
        <taxon>Proctotrupomorpha</taxon>
        <taxon>Chalcidoidea</taxon>
        <taxon>Trichogrammatidae</taxon>
        <taxon>Trichogramma</taxon>
    </lineage>
</organism>
<feature type="region of interest" description="Disordered" evidence="1">
    <location>
        <begin position="721"/>
        <end position="754"/>
    </location>
</feature>
<dbReference type="Gene3D" id="2.20.25.240">
    <property type="match status" value="1"/>
</dbReference>
<evidence type="ECO:0000256" key="1">
    <source>
        <dbReference type="SAM" id="MobiDB-lite"/>
    </source>
</evidence>
<proteinExistence type="predicted"/>
<dbReference type="EMBL" id="JBJJXI010000189">
    <property type="protein sequence ID" value="KAL3383581.1"/>
    <property type="molecule type" value="Genomic_DNA"/>
</dbReference>
<gene>
    <name evidence="3" type="ORF">TKK_020564</name>
</gene>
<evidence type="ECO:0000313" key="3">
    <source>
        <dbReference type="EMBL" id="KAL3383581.1"/>
    </source>
</evidence>
<sequence>MIVKILLVKITSKPKLIDDSGHYRLIRYPGQSKNHSFFYDGFSYHCEWSRNNRVFRCSRRKKFQCPGKVTILDEDLNIDESKTTAHYGHEPDLLFLEKMAFKRELFRRCQETSESLTNIWNNMSLEFPDIAIHYPHKRLSSSMHNYRRLRAPKMPENLRELAERVGQYDPIKNMYIGHCEDANGGIALMFMHSDMREPLKECTALYGDGTFKIRPNNPRDIAQVYTFHLMKNLSGFPAFFFLTNSRTADLYKAMLRQMIQVIPELANLKSISTDFERSIITAVREVLPNARLSGCLFHYMQALRRYWYWKCRIPDEFHNILEYAMSLAYLPAENMEAGFNVVMGLMNYHNVPNADRFNTYFRRQWLPLANVVSVYGRRIRTNNICENFHLHARTFIGIRQGLWLMLEKLGKLAELFTIRYKTAVQTGLLYWSWPADLLRANRDLDAMEPTLQEIGVRAYLEFVVRQRRGRFLPEIENDNGDENENYEEDDTLVDELHRIGLNVFIAQDETGNEFETGSPPNQLIRLAPVQVRLQDLPDDAELNNPFAPNRSGRGRGRGSVRGGAGGARRGAGGRGGNRGAAAGRGGNRGAAAGRGGARGRGVARGTGERGARGRARGARGRAGDVILQDHQPPDAVDLAGVEAPLALNVDNVIPAAQGPPALVEELPAAIAGTAEAPPAFAAPIVAVVEEAQLAIAQPAMNAMDAVEPVLEQVIFNQREQSSNMINDVNPNGGNGREQSSEENLIRIDDSGKFL</sequence>
<accession>A0ABD2VSU0</accession>
<keyword evidence="4" id="KW-1185">Reference proteome</keyword>
<comment type="caution">
    <text evidence="3">The sequence shown here is derived from an EMBL/GenBank/DDBJ whole genome shotgun (WGS) entry which is preliminary data.</text>
</comment>
<protein>
    <recommendedName>
        <fullName evidence="2">MULE transposase domain-containing protein</fullName>
    </recommendedName>
</protein>